<dbReference type="SUPFAM" id="SSF54292">
    <property type="entry name" value="2Fe-2S ferredoxin-like"/>
    <property type="match status" value="1"/>
</dbReference>
<keyword evidence="3" id="KW-0408">Iron</keyword>
<dbReference type="AlphaFoldDB" id="A0AAD7PPS5"/>
<dbReference type="GO" id="GO:0051537">
    <property type="term" value="F:2 iron, 2 sulfur cluster binding"/>
    <property type="evidence" value="ECO:0007669"/>
    <property type="project" value="UniProtKB-KW"/>
</dbReference>
<comment type="caution">
    <text evidence="6">The sequence shown here is derived from an EMBL/GenBank/DDBJ whole genome shotgun (WGS) entry which is preliminary data.</text>
</comment>
<organism evidence="6 7">
    <name type="scientific">Quillaja saponaria</name>
    <name type="common">Soap bark tree</name>
    <dbReference type="NCBI Taxonomy" id="32244"/>
    <lineage>
        <taxon>Eukaryota</taxon>
        <taxon>Viridiplantae</taxon>
        <taxon>Streptophyta</taxon>
        <taxon>Embryophyta</taxon>
        <taxon>Tracheophyta</taxon>
        <taxon>Spermatophyta</taxon>
        <taxon>Magnoliopsida</taxon>
        <taxon>eudicotyledons</taxon>
        <taxon>Gunneridae</taxon>
        <taxon>Pentapetalae</taxon>
        <taxon>rosids</taxon>
        <taxon>fabids</taxon>
        <taxon>Fabales</taxon>
        <taxon>Quillajaceae</taxon>
        <taxon>Quillaja</taxon>
    </lineage>
</organism>
<dbReference type="GO" id="GO:0046872">
    <property type="term" value="F:metal ion binding"/>
    <property type="evidence" value="ECO:0007669"/>
    <property type="project" value="UniProtKB-KW"/>
</dbReference>
<feature type="domain" description="2Fe-2S ferredoxin-type" evidence="5">
    <location>
        <begin position="115"/>
        <end position="157"/>
    </location>
</feature>
<evidence type="ECO:0000259" key="5">
    <source>
        <dbReference type="Pfam" id="PF00111"/>
    </source>
</evidence>
<evidence type="ECO:0000313" key="7">
    <source>
        <dbReference type="Proteomes" id="UP001163823"/>
    </source>
</evidence>
<evidence type="ECO:0000313" key="6">
    <source>
        <dbReference type="EMBL" id="KAJ7963042.1"/>
    </source>
</evidence>
<gene>
    <name evidence="6" type="ORF">O6P43_018187</name>
</gene>
<evidence type="ECO:0000256" key="4">
    <source>
        <dbReference type="ARBA" id="ARBA00023014"/>
    </source>
</evidence>
<proteinExistence type="predicted"/>
<reference evidence="6" key="1">
    <citation type="journal article" date="2023" name="Science">
        <title>Elucidation of the pathway for biosynthesis of saponin adjuvants from the soapbark tree.</title>
        <authorList>
            <person name="Reed J."/>
            <person name="Orme A."/>
            <person name="El-Demerdash A."/>
            <person name="Owen C."/>
            <person name="Martin L.B.B."/>
            <person name="Misra R.C."/>
            <person name="Kikuchi S."/>
            <person name="Rejzek M."/>
            <person name="Martin A.C."/>
            <person name="Harkess A."/>
            <person name="Leebens-Mack J."/>
            <person name="Louveau T."/>
            <person name="Stephenson M.J."/>
            <person name="Osbourn A."/>
        </authorList>
    </citation>
    <scope>NUCLEOTIDE SEQUENCE</scope>
    <source>
        <strain evidence="6">S10</strain>
    </source>
</reference>
<evidence type="ECO:0000256" key="3">
    <source>
        <dbReference type="ARBA" id="ARBA00023004"/>
    </source>
</evidence>
<name>A0AAD7PPS5_QUISA</name>
<evidence type="ECO:0000256" key="2">
    <source>
        <dbReference type="ARBA" id="ARBA00022723"/>
    </source>
</evidence>
<evidence type="ECO:0000256" key="1">
    <source>
        <dbReference type="ARBA" id="ARBA00022714"/>
    </source>
</evidence>
<dbReference type="InterPro" id="IPR012675">
    <property type="entry name" value="Beta-grasp_dom_sf"/>
</dbReference>
<dbReference type="Proteomes" id="UP001163823">
    <property type="component" value="Chromosome 7"/>
</dbReference>
<dbReference type="PANTHER" id="PTHR23426">
    <property type="entry name" value="FERREDOXIN/ADRENODOXIN"/>
    <property type="match status" value="1"/>
</dbReference>
<protein>
    <submittedName>
        <fullName evidence="6">Photosynthetic NDH subcomplex B 3</fullName>
    </submittedName>
</protein>
<accession>A0AAD7PPS5</accession>
<dbReference type="EMBL" id="JARAOO010000007">
    <property type="protein sequence ID" value="KAJ7963042.1"/>
    <property type="molecule type" value="Genomic_DNA"/>
</dbReference>
<dbReference type="GO" id="GO:0009535">
    <property type="term" value="C:chloroplast thylakoid membrane"/>
    <property type="evidence" value="ECO:0007669"/>
    <property type="project" value="TreeGrafter"/>
</dbReference>
<dbReference type="Pfam" id="PF00111">
    <property type="entry name" value="Fer2"/>
    <property type="match status" value="1"/>
</dbReference>
<dbReference type="InterPro" id="IPR001041">
    <property type="entry name" value="2Fe-2S_ferredoxin-type"/>
</dbReference>
<dbReference type="InterPro" id="IPR036010">
    <property type="entry name" value="2Fe-2S_ferredoxin-like_sf"/>
</dbReference>
<keyword evidence="1" id="KW-0001">2Fe-2S</keyword>
<dbReference type="PANTHER" id="PTHR23426:SF27">
    <property type="entry name" value="PHOTOSYNTHETIC NDH SUBUNIT OF SUBCOMPLEX B 3, CHLOROPLASTIC"/>
    <property type="match status" value="1"/>
</dbReference>
<dbReference type="Gene3D" id="3.10.20.30">
    <property type="match status" value="1"/>
</dbReference>
<dbReference type="GO" id="GO:0009055">
    <property type="term" value="F:electron transfer activity"/>
    <property type="evidence" value="ECO:0007669"/>
    <property type="project" value="TreeGrafter"/>
</dbReference>
<sequence>MGSLQLSSYGLSSSFSPSNKFKHITKPNRTFNSSKHLSFLRTKIRAVSIVPEKDAETTVPEEPPSVSFAFVHSVLLPDGTPDVHFRTASGGQDLRGIMLDSNIDLYGPYARPLLNCAGSGTCATCLVEVVEGKEILNPRTDKEKDKLKKKPKNLETCLSNNSWQRRFNRAGCNPATTGMERT</sequence>
<dbReference type="InterPro" id="IPR001055">
    <property type="entry name" value="Adrenodoxin-like"/>
</dbReference>
<dbReference type="GO" id="GO:0140647">
    <property type="term" value="P:P450-containing electron transport chain"/>
    <property type="evidence" value="ECO:0007669"/>
    <property type="project" value="InterPro"/>
</dbReference>
<keyword evidence="2" id="KW-0479">Metal-binding</keyword>
<keyword evidence="7" id="KW-1185">Reference proteome</keyword>
<keyword evidence="4" id="KW-0411">Iron-sulfur</keyword>
<dbReference type="KEGG" id="qsa:O6P43_018187"/>